<proteinExistence type="predicted"/>
<feature type="transmembrane region" description="Helical" evidence="2">
    <location>
        <begin position="170"/>
        <end position="191"/>
    </location>
</feature>
<dbReference type="PANTHER" id="PTHR43037">
    <property type="entry name" value="UNNAMED PRODUCT-RELATED"/>
    <property type="match status" value="1"/>
</dbReference>
<feature type="transmembrane region" description="Helical" evidence="2">
    <location>
        <begin position="12"/>
        <end position="36"/>
    </location>
</feature>
<keyword evidence="2" id="KW-0812">Transmembrane</keyword>
<dbReference type="Proteomes" id="UP001139700">
    <property type="component" value="Unassembled WGS sequence"/>
</dbReference>
<feature type="transmembrane region" description="Helical" evidence="2">
    <location>
        <begin position="211"/>
        <end position="229"/>
    </location>
</feature>
<keyword evidence="4" id="KW-1185">Reference proteome</keyword>
<evidence type="ECO:0000256" key="2">
    <source>
        <dbReference type="SAM" id="Phobius"/>
    </source>
</evidence>
<keyword evidence="2" id="KW-1133">Transmembrane helix</keyword>
<dbReference type="Gene3D" id="3.40.50.1820">
    <property type="entry name" value="alpha/beta hydrolase"/>
    <property type="match status" value="1"/>
</dbReference>
<protein>
    <submittedName>
        <fullName evidence="3">Phospholipase</fullName>
    </submittedName>
</protein>
<dbReference type="AlphaFoldDB" id="A0A9X1PAT2"/>
<dbReference type="RefSeq" id="WP_234612450.1">
    <property type="nucleotide sequence ID" value="NZ_CP098806.1"/>
</dbReference>
<keyword evidence="2" id="KW-0472">Membrane</keyword>
<dbReference type="EMBL" id="JAJTTA010000002">
    <property type="protein sequence ID" value="MCF0040020.1"/>
    <property type="molecule type" value="Genomic_DNA"/>
</dbReference>
<feature type="transmembrane region" description="Helical" evidence="2">
    <location>
        <begin position="75"/>
        <end position="99"/>
    </location>
</feature>
<evidence type="ECO:0000313" key="3">
    <source>
        <dbReference type="EMBL" id="MCF0040020.1"/>
    </source>
</evidence>
<dbReference type="SUPFAM" id="SSF53474">
    <property type="entry name" value="alpha/beta-Hydrolases"/>
    <property type="match status" value="1"/>
</dbReference>
<sequence>MQSRPLSRDFYSFAIFFVAVYIVTSLIQNVVALLIGPRFLTLESFYPWLAVLQFVFIISSFALLKYYWSKGYKVAFTAALASSIVTVVQITMIYFLLMHRDWQPFYMNLAIAAITLNIVYGASLAFSKAAERPWIKRGGWLSVFVGACLLVTALWMLNTQDINLRLSLDKFHRLIALLGILVPVAFLMDLLTQLKSLNNERETKPIILREALKVAAIISILFFGMSFVGESYRSGTGRAFIPTMKVLKQAAEFGPRNYVNDKGDTLRYRLVPPLSYDSTKKYPLIVCLHHGGAHGKDNVRQLAADPAPFLLSDSVRGKYPAFILMPHCPEGAGFGGISAYPDIDTLVFETITTLEKQYSIDTSRRYVMGISGGGYGSWHFISTRPEMFAAAIPICGLGDPKFANRLTTVPIWAFHGAKDRLVSVDGTRNMVNAIKKAGGKPKYTEFGNSGHDIWRYVQAEPGLMTWLFAQKQ</sequence>
<dbReference type="InterPro" id="IPR050955">
    <property type="entry name" value="Plant_Biomass_Hydrol_Est"/>
</dbReference>
<dbReference type="InterPro" id="IPR029058">
    <property type="entry name" value="AB_hydrolase_fold"/>
</dbReference>
<feature type="transmembrane region" description="Helical" evidence="2">
    <location>
        <begin position="138"/>
        <end position="158"/>
    </location>
</feature>
<keyword evidence="1" id="KW-0732">Signal</keyword>
<evidence type="ECO:0000313" key="4">
    <source>
        <dbReference type="Proteomes" id="UP001139700"/>
    </source>
</evidence>
<name>A0A9X1PAT2_9BACT</name>
<comment type="caution">
    <text evidence="3">The sequence shown here is derived from an EMBL/GenBank/DDBJ whole genome shotgun (WGS) entry which is preliminary data.</text>
</comment>
<accession>A0A9X1PAT2</accession>
<feature type="transmembrane region" description="Helical" evidence="2">
    <location>
        <begin position="105"/>
        <end position="126"/>
    </location>
</feature>
<evidence type="ECO:0000256" key="1">
    <source>
        <dbReference type="ARBA" id="ARBA00022729"/>
    </source>
</evidence>
<reference evidence="3" key="1">
    <citation type="submission" date="2021-12" db="EMBL/GenBank/DDBJ databases">
        <title>Novel species in genus Dyadobacter.</title>
        <authorList>
            <person name="Ma C."/>
        </authorList>
    </citation>
    <scope>NUCLEOTIDE SEQUENCE</scope>
    <source>
        <strain evidence="3">CY399</strain>
    </source>
</reference>
<organism evidence="3 4">
    <name type="scientific">Dyadobacter fanqingshengii</name>
    <dbReference type="NCBI Taxonomy" id="2906443"/>
    <lineage>
        <taxon>Bacteria</taxon>
        <taxon>Pseudomonadati</taxon>
        <taxon>Bacteroidota</taxon>
        <taxon>Cytophagia</taxon>
        <taxon>Cytophagales</taxon>
        <taxon>Spirosomataceae</taxon>
        <taxon>Dyadobacter</taxon>
    </lineage>
</organism>
<feature type="transmembrane region" description="Helical" evidence="2">
    <location>
        <begin position="48"/>
        <end position="68"/>
    </location>
</feature>
<gene>
    <name evidence="3" type="ORF">LXM24_07975</name>
</gene>
<dbReference type="PANTHER" id="PTHR43037:SF1">
    <property type="entry name" value="BLL1128 PROTEIN"/>
    <property type="match status" value="1"/>
</dbReference>